<feature type="domain" description="PDZ" evidence="2">
    <location>
        <begin position="152"/>
        <end position="224"/>
    </location>
</feature>
<dbReference type="SUPFAM" id="SSF50156">
    <property type="entry name" value="PDZ domain-like"/>
    <property type="match status" value="2"/>
</dbReference>
<dbReference type="OrthoDB" id="9781273at2"/>
<evidence type="ECO:0000256" key="1">
    <source>
        <dbReference type="SAM" id="SignalP"/>
    </source>
</evidence>
<evidence type="ECO:0000313" key="3">
    <source>
        <dbReference type="EMBL" id="TXB61539.1"/>
    </source>
</evidence>
<dbReference type="Gene3D" id="2.30.42.10">
    <property type="match status" value="2"/>
</dbReference>
<dbReference type="Pfam" id="PF13180">
    <property type="entry name" value="PDZ_2"/>
    <property type="match status" value="1"/>
</dbReference>
<evidence type="ECO:0000313" key="4">
    <source>
        <dbReference type="Proteomes" id="UP000321580"/>
    </source>
</evidence>
<feature type="signal peptide" evidence="1">
    <location>
        <begin position="1"/>
        <end position="18"/>
    </location>
</feature>
<comment type="caution">
    <text evidence="3">The sequence shown here is derived from an EMBL/GenBank/DDBJ whole genome shotgun (WGS) entry which is preliminary data.</text>
</comment>
<organism evidence="3 4">
    <name type="scientific">Phaeodactylibacter luteus</name>
    <dbReference type="NCBI Taxonomy" id="1564516"/>
    <lineage>
        <taxon>Bacteria</taxon>
        <taxon>Pseudomonadati</taxon>
        <taxon>Bacteroidota</taxon>
        <taxon>Saprospiria</taxon>
        <taxon>Saprospirales</taxon>
        <taxon>Haliscomenobacteraceae</taxon>
        <taxon>Phaeodactylibacter</taxon>
    </lineage>
</organism>
<feature type="chain" id="PRO_5022723568" evidence="1">
    <location>
        <begin position="19"/>
        <end position="372"/>
    </location>
</feature>
<dbReference type="InterPro" id="IPR001478">
    <property type="entry name" value="PDZ"/>
</dbReference>
<protein>
    <submittedName>
        <fullName evidence="3">PDZ domain-containing protein</fullName>
    </submittedName>
</protein>
<sequence length="372" mass="40360">MQTMMISRFLLASLLCMALCPLSGQEASYSPAGPFTAVITGEPPFMGVYTMPMTPEKARLLGLGNPYGTYVKAVIPGTAADRAGLQALDYIFGVDQYRAGEAQPMGVILKRYRPGDRAALHFYRKGKAERTYIVFGVRSDARKLETSPCEDPFLGVSSTGQRPAHGGVKVNVVRASTAEQIGLKDNDEVVRVNGCRMTDWDDMTAAINATPVGQPIVVEVKRAGTLREYSGRLMSKCETDRVRSSAAPKPPALNSSGHSIRILTTALSGAQARSIAGPPLKTEAPLEVQGLELEADLEVGQLELAFELGTEGPTVVNIYHSSGRLVYQFDLGWFSGDFEDATNLLRNQDGVYFLEIIQGGRAAHWKIQIDRT</sequence>
<proteinExistence type="predicted"/>
<dbReference type="SMART" id="SM00228">
    <property type="entry name" value="PDZ"/>
    <property type="match status" value="2"/>
</dbReference>
<keyword evidence="1" id="KW-0732">Signal</keyword>
<name>A0A5C6RHW2_9BACT</name>
<dbReference type="Proteomes" id="UP000321580">
    <property type="component" value="Unassembled WGS sequence"/>
</dbReference>
<dbReference type="AlphaFoldDB" id="A0A5C6RHW2"/>
<gene>
    <name evidence="3" type="ORF">FRY97_18500</name>
</gene>
<dbReference type="InterPro" id="IPR036034">
    <property type="entry name" value="PDZ_sf"/>
</dbReference>
<keyword evidence="4" id="KW-1185">Reference proteome</keyword>
<feature type="domain" description="PDZ" evidence="2">
    <location>
        <begin position="33"/>
        <end position="126"/>
    </location>
</feature>
<dbReference type="EMBL" id="VOOR01000054">
    <property type="protein sequence ID" value="TXB61539.1"/>
    <property type="molecule type" value="Genomic_DNA"/>
</dbReference>
<accession>A0A5C6RHW2</accession>
<evidence type="ECO:0000259" key="2">
    <source>
        <dbReference type="SMART" id="SM00228"/>
    </source>
</evidence>
<reference evidence="3 4" key="1">
    <citation type="submission" date="2019-08" db="EMBL/GenBank/DDBJ databases">
        <title>Genome of Phaeodactylibacter luteus.</title>
        <authorList>
            <person name="Bowman J.P."/>
        </authorList>
    </citation>
    <scope>NUCLEOTIDE SEQUENCE [LARGE SCALE GENOMIC DNA]</scope>
    <source>
        <strain evidence="3 4">KCTC 42180</strain>
    </source>
</reference>